<evidence type="ECO:0000259" key="6">
    <source>
        <dbReference type="PROSITE" id="PS00623"/>
    </source>
</evidence>
<evidence type="ECO:0000256" key="5">
    <source>
        <dbReference type="RuleBase" id="RU003968"/>
    </source>
</evidence>
<protein>
    <submittedName>
        <fullName evidence="8">Choline dehydrogenase</fullName>
    </submittedName>
</protein>
<gene>
    <name evidence="8" type="ORF">GCM10007291_41100</name>
</gene>
<dbReference type="InterPro" id="IPR012132">
    <property type="entry name" value="GMC_OxRdtase"/>
</dbReference>
<dbReference type="Pfam" id="PF05199">
    <property type="entry name" value="GMC_oxred_C"/>
    <property type="match status" value="1"/>
</dbReference>
<comment type="caution">
    <text evidence="8">The sequence shown here is derived from an EMBL/GenBank/DDBJ whole genome shotgun (WGS) entry which is preliminary data.</text>
</comment>
<evidence type="ECO:0000256" key="2">
    <source>
        <dbReference type="ARBA" id="ARBA00010790"/>
    </source>
</evidence>
<organism evidence="8 9">
    <name type="scientific">Gemmobacter nanjingensis</name>
    <dbReference type="NCBI Taxonomy" id="488454"/>
    <lineage>
        <taxon>Bacteria</taxon>
        <taxon>Pseudomonadati</taxon>
        <taxon>Pseudomonadota</taxon>
        <taxon>Alphaproteobacteria</taxon>
        <taxon>Rhodobacterales</taxon>
        <taxon>Paracoccaceae</taxon>
        <taxon>Gemmobacter</taxon>
    </lineage>
</organism>
<dbReference type="Gene3D" id="3.30.560.10">
    <property type="entry name" value="Glucose Oxidase, domain 3"/>
    <property type="match status" value="1"/>
</dbReference>
<dbReference type="InterPro" id="IPR000172">
    <property type="entry name" value="GMC_OxRdtase_N"/>
</dbReference>
<evidence type="ECO:0000256" key="4">
    <source>
        <dbReference type="ARBA" id="ARBA00022827"/>
    </source>
</evidence>
<evidence type="ECO:0000313" key="8">
    <source>
        <dbReference type="EMBL" id="GHC35521.1"/>
    </source>
</evidence>
<dbReference type="EMBL" id="BMYI01000018">
    <property type="protein sequence ID" value="GHC35521.1"/>
    <property type="molecule type" value="Genomic_DNA"/>
</dbReference>
<dbReference type="Gene3D" id="3.50.50.60">
    <property type="entry name" value="FAD/NAD(P)-binding domain"/>
    <property type="match status" value="1"/>
</dbReference>
<dbReference type="PIRSF" id="PIRSF000137">
    <property type="entry name" value="Alcohol_oxidase"/>
    <property type="match status" value="1"/>
</dbReference>
<dbReference type="PANTHER" id="PTHR11552">
    <property type="entry name" value="GLUCOSE-METHANOL-CHOLINE GMC OXIDOREDUCTASE"/>
    <property type="match status" value="1"/>
</dbReference>
<dbReference type="InterPro" id="IPR036188">
    <property type="entry name" value="FAD/NAD-bd_sf"/>
</dbReference>
<dbReference type="PROSITE" id="PS00624">
    <property type="entry name" value="GMC_OXRED_2"/>
    <property type="match status" value="1"/>
</dbReference>
<comment type="similarity">
    <text evidence="2 5">Belongs to the GMC oxidoreductase family.</text>
</comment>
<dbReference type="InterPro" id="IPR007867">
    <property type="entry name" value="GMC_OxRtase_C"/>
</dbReference>
<proteinExistence type="inferred from homology"/>
<feature type="domain" description="Glucose-methanol-choline oxidoreductase N-terminal" evidence="7">
    <location>
        <begin position="268"/>
        <end position="282"/>
    </location>
</feature>
<sequence>MRMPGTGGAAYDYVIVGGGSAGCVLAARLSEDPTRSVCLLEAGGRGDHLLIRAPAGTVAMLPGYGRISNWAYQTVPQPGLNGRRGYQPRGKALGGSSAINAMLYIRGHRADYDGWADAGCDGWSWEDCLPYFKRAENNAAGASAFHGDNGPLQVSEQKAPRPISRAFVRAATECQHRESPDFNTGDNEGVGLYQVTQFHDAARNGERCSAAAAYLHPVLDKRANLTVLTGAHATRVLTEGKRATGVAYRKGGQDHRVSARQEVILAGGAFNSPQLLMLSGIGPADALRPHGIGIVHDLPGVGQNLQDHLDFTLAFRTKDTDTFGIGLTATRNLIRHARKWRRDGKSMIATPFAEGAAFLKTDPALDRPDIQLHFVIALADDHARRLHLGYGFSCHVCALRPHSRGEVFLQSADPLAPPGIDPRFLSDPRDLETTIQGARMTREILMAPALARYRQREMFGLTDGMGDQDWARHIRARADTIYHPVGTCKMGSDDMAVVDPALRVHGMQGLRVVDASVMPTLIGGNTNAPTIMIAERAADLIRGIKTAGLAAHEGGKGCSEQ</sequence>
<dbReference type="PANTHER" id="PTHR11552:SF147">
    <property type="entry name" value="CHOLINE DEHYDROGENASE, MITOCHONDRIAL"/>
    <property type="match status" value="1"/>
</dbReference>
<evidence type="ECO:0000256" key="3">
    <source>
        <dbReference type="ARBA" id="ARBA00022630"/>
    </source>
</evidence>
<evidence type="ECO:0000313" key="9">
    <source>
        <dbReference type="Proteomes" id="UP000658305"/>
    </source>
</evidence>
<keyword evidence="4 5" id="KW-0274">FAD</keyword>
<comment type="cofactor">
    <cofactor evidence="1">
        <name>FAD</name>
        <dbReference type="ChEBI" id="CHEBI:57692"/>
    </cofactor>
</comment>
<evidence type="ECO:0000259" key="7">
    <source>
        <dbReference type="PROSITE" id="PS00624"/>
    </source>
</evidence>
<feature type="domain" description="Glucose-methanol-choline oxidoreductase N-terminal" evidence="6">
    <location>
        <begin position="90"/>
        <end position="113"/>
    </location>
</feature>
<dbReference type="Pfam" id="PF00732">
    <property type="entry name" value="GMC_oxred_N"/>
    <property type="match status" value="1"/>
</dbReference>
<dbReference type="SUPFAM" id="SSF51905">
    <property type="entry name" value="FAD/NAD(P)-binding domain"/>
    <property type="match status" value="1"/>
</dbReference>
<keyword evidence="3 5" id="KW-0285">Flavoprotein</keyword>
<keyword evidence="9" id="KW-1185">Reference proteome</keyword>
<name>A0ABQ3FRC7_9RHOB</name>
<evidence type="ECO:0000256" key="1">
    <source>
        <dbReference type="ARBA" id="ARBA00001974"/>
    </source>
</evidence>
<accession>A0ABQ3FRC7</accession>
<dbReference type="PROSITE" id="PS51257">
    <property type="entry name" value="PROKAR_LIPOPROTEIN"/>
    <property type="match status" value="1"/>
</dbReference>
<reference evidence="9" key="1">
    <citation type="journal article" date="2019" name="Int. J. Syst. Evol. Microbiol.">
        <title>The Global Catalogue of Microorganisms (GCM) 10K type strain sequencing project: providing services to taxonomists for standard genome sequencing and annotation.</title>
        <authorList>
            <consortium name="The Broad Institute Genomics Platform"/>
            <consortium name="The Broad Institute Genome Sequencing Center for Infectious Disease"/>
            <person name="Wu L."/>
            <person name="Ma J."/>
        </authorList>
    </citation>
    <scope>NUCLEOTIDE SEQUENCE [LARGE SCALE GENOMIC DNA]</scope>
    <source>
        <strain evidence="9">KCTC 23298</strain>
    </source>
</reference>
<dbReference type="PROSITE" id="PS00623">
    <property type="entry name" value="GMC_OXRED_1"/>
    <property type="match status" value="1"/>
</dbReference>
<dbReference type="Proteomes" id="UP000658305">
    <property type="component" value="Unassembled WGS sequence"/>
</dbReference>
<dbReference type="SUPFAM" id="SSF54373">
    <property type="entry name" value="FAD-linked reductases, C-terminal domain"/>
    <property type="match status" value="1"/>
</dbReference>